<keyword evidence="2 3" id="KW-0040">ANK repeat</keyword>
<proteinExistence type="predicted"/>
<evidence type="ECO:0000313" key="4">
    <source>
        <dbReference type="EMBL" id="KAF6840319.1"/>
    </source>
</evidence>
<keyword evidence="5" id="KW-1185">Reference proteome</keyword>
<feature type="repeat" description="ANK" evidence="3">
    <location>
        <begin position="96"/>
        <end position="128"/>
    </location>
</feature>
<dbReference type="SUPFAM" id="SSF48403">
    <property type="entry name" value="Ankyrin repeat"/>
    <property type="match status" value="1"/>
</dbReference>
<dbReference type="EMBL" id="WIGO01000008">
    <property type="protein sequence ID" value="KAF6840319.1"/>
    <property type="molecule type" value="Genomic_DNA"/>
</dbReference>
<reference evidence="4" key="1">
    <citation type="journal article" date="2020" name="Phytopathology">
        <title>Genome Sequence Resources of Colletotrichum truncatum, C. plurivorum, C. musicola, and C. sojae: Four Species Pathogenic to Soybean (Glycine max).</title>
        <authorList>
            <person name="Rogerio F."/>
            <person name="Boufleur T.R."/>
            <person name="Ciampi-Guillardi M."/>
            <person name="Sukno S.A."/>
            <person name="Thon M.R."/>
            <person name="Massola Junior N.S."/>
            <person name="Baroncelli R."/>
        </authorList>
    </citation>
    <scope>NUCLEOTIDE SEQUENCE</scope>
    <source>
        <strain evidence="4">LFN00145</strain>
    </source>
</reference>
<dbReference type="InterPro" id="IPR036770">
    <property type="entry name" value="Ankyrin_rpt-contain_sf"/>
</dbReference>
<accession>A0A8H6NPT3</accession>
<dbReference type="SMART" id="SM00248">
    <property type="entry name" value="ANK"/>
    <property type="match status" value="4"/>
</dbReference>
<dbReference type="InterPro" id="IPR002110">
    <property type="entry name" value="Ankyrin_rpt"/>
</dbReference>
<dbReference type="PROSITE" id="PS50297">
    <property type="entry name" value="ANK_REP_REGION"/>
    <property type="match status" value="2"/>
</dbReference>
<dbReference type="Pfam" id="PF12796">
    <property type="entry name" value="Ank_2"/>
    <property type="match status" value="2"/>
</dbReference>
<comment type="caution">
    <text evidence="4">The sequence shown here is derived from an EMBL/GenBank/DDBJ whole genome shotgun (WGS) entry which is preliminary data.</text>
</comment>
<evidence type="ECO:0000313" key="5">
    <source>
        <dbReference type="Proteomes" id="UP000654918"/>
    </source>
</evidence>
<dbReference type="PROSITE" id="PS50088">
    <property type="entry name" value="ANK_REPEAT"/>
    <property type="match status" value="3"/>
</dbReference>
<keyword evidence="1" id="KW-0677">Repeat</keyword>
<evidence type="ECO:0000256" key="2">
    <source>
        <dbReference type="ARBA" id="ARBA00023043"/>
    </source>
</evidence>
<sequence>MELFQNSAGSLDASTRLWIHGETDQLPTSLHYACFLGILPVIQALCSRRSVVRDMLNAQCDDHGTPLEIAAGMGQEDVVRLLLNKGANPNAKNAARKTSPLIRASANGHLGTVQCLLDAGARVNNATTMHSQTALTAAAAAGHVDIMRLLLLRGARADTTTLI</sequence>
<dbReference type="Proteomes" id="UP000654918">
    <property type="component" value="Unassembled WGS sequence"/>
</dbReference>
<feature type="repeat" description="ANK" evidence="3">
    <location>
        <begin position="130"/>
        <end position="162"/>
    </location>
</feature>
<dbReference type="Gene3D" id="1.25.40.20">
    <property type="entry name" value="Ankyrin repeat-containing domain"/>
    <property type="match status" value="2"/>
</dbReference>
<name>A0A8H6NPT3_9PEZI</name>
<organism evidence="4 5">
    <name type="scientific">Colletotrichum plurivorum</name>
    <dbReference type="NCBI Taxonomy" id="2175906"/>
    <lineage>
        <taxon>Eukaryota</taxon>
        <taxon>Fungi</taxon>
        <taxon>Dikarya</taxon>
        <taxon>Ascomycota</taxon>
        <taxon>Pezizomycotina</taxon>
        <taxon>Sordariomycetes</taxon>
        <taxon>Hypocreomycetidae</taxon>
        <taxon>Glomerellales</taxon>
        <taxon>Glomerellaceae</taxon>
        <taxon>Colletotrichum</taxon>
        <taxon>Colletotrichum orchidearum species complex</taxon>
    </lineage>
</organism>
<evidence type="ECO:0000256" key="1">
    <source>
        <dbReference type="ARBA" id="ARBA00022737"/>
    </source>
</evidence>
<gene>
    <name evidence="4" type="ORF">CPLU01_01343</name>
</gene>
<dbReference type="PANTHER" id="PTHR24171:SF9">
    <property type="entry name" value="ANKYRIN REPEAT DOMAIN-CONTAINING PROTEIN 39"/>
    <property type="match status" value="1"/>
</dbReference>
<feature type="repeat" description="ANK" evidence="3">
    <location>
        <begin position="62"/>
        <end position="94"/>
    </location>
</feature>
<evidence type="ECO:0000256" key="3">
    <source>
        <dbReference type="PROSITE-ProRule" id="PRU00023"/>
    </source>
</evidence>
<dbReference type="PANTHER" id="PTHR24171">
    <property type="entry name" value="ANKYRIN REPEAT DOMAIN-CONTAINING PROTEIN 39-RELATED"/>
    <property type="match status" value="1"/>
</dbReference>
<dbReference type="AlphaFoldDB" id="A0A8H6NPT3"/>
<protein>
    <submittedName>
        <fullName evidence="4">Uncharacterized protein</fullName>
    </submittedName>
</protein>